<name>A0A1T5A424_9BACT</name>
<organism evidence="1 2">
    <name type="scientific">Parabacteroides chartae</name>
    <dbReference type="NCBI Taxonomy" id="1037355"/>
    <lineage>
        <taxon>Bacteria</taxon>
        <taxon>Pseudomonadati</taxon>
        <taxon>Bacteroidota</taxon>
        <taxon>Bacteroidia</taxon>
        <taxon>Bacteroidales</taxon>
        <taxon>Tannerellaceae</taxon>
        <taxon>Parabacteroides</taxon>
    </lineage>
</organism>
<evidence type="ECO:0008006" key="3">
    <source>
        <dbReference type="Google" id="ProtNLM"/>
    </source>
</evidence>
<reference evidence="2" key="1">
    <citation type="submission" date="2017-02" db="EMBL/GenBank/DDBJ databases">
        <authorList>
            <person name="Varghese N."/>
            <person name="Submissions S."/>
        </authorList>
    </citation>
    <scope>NUCLEOTIDE SEQUENCE [LARGE SCALE GENOMIC DNA]</scope>
    <source>
        <strain evidence="2">DSM 24967</strain>
    </source>
</reference>
<gene>
    <name evidence="1" type="ORF">SAMN05660349_00403</name>
</gene>
<accession>A0A1T5A424</accession>
<dbReference type="Pfam" id="PF14053">
    <property type="entry name" value="DUF4248"/>
    <property type="match status" value="1"/>
</dbReference>
<evidence type="ECO:0000313" key="2">
    <source>
        <dbReference type="Proteomes" id="UP000190852"/>
    </source>
</evidence>
<protein>
    <recommendedName>
        <fullName evidence="3">DUF4248 domain-containing protein</fullName>
    </recommendedName>
</protein>
<dbReference type="EMBL" id="FUYQ01000002">
    <property type="protein sequence ID" value="SKB29710.1"/>
    <property type="molecule type" value="Genomic_DNA"/>
</dbReference>
<dbReference type="Proteomes" id="UP000190852">
    <property type="component" value="Unassembled WGS sequence"/>
</dbReference>
<proteinExistence type="predicted"/>
<dbReference type="RefSeq" id="WP_079682141.1">
    <property type="nucleotide sequence ID" value="NZ_FUYQ01000002.1"/>
</dbReference>
<keyword evidence="2" id="KW-1185">Reference proteome</keyword>
<dbReference type="AlphaFoldDB" id="A0A1T5A424"/>
<dbReference type="InterPro" id="IPR025342">
    <property type="entry name" value="DUF4248"/>
</dbReference>
<evidence type="ECO:0000313" key="1">
    <source>
        <dbReference type="EMBL" id="SKB29710.1"/>
    </source>
</evidence>
<sequence length="74" mass="8614">MKDQSLPIHPYGWNELAQLYSPALSSSAQNKQLLRWIRNHPQLRDELAREGWVKGTRRLTSMQVRIIVAYLGEP</sequence>